<reference evidence="2 3" key="1">
    <citation type="submission" date="2024-09" db="EMBL/GenBank/DDBJ databases">
        <authorList>
            <person name="Sun Q."/>
            <person name="Mori K."/>
        </authorList>
    </citation>
    <scope>NUCLEOTIDE SEQUENCE [LARGE SCALE GENOMIC DNA]</scope>
    <source>
        <strain evidence="2 3">TBRC 1432</strain>
    </source>
</reference>
<sequence>MTDKPTLLKVLLKQRHLQGHTAFRREYDRVAKKIEPDLIGGGPSKAQFYRWLSGELATLPYADHCRILEAMFPGWTATELFEPHDGGVDFVPEPPRKADAVTARPSTLPSAVTMPLPPGVADVVAVFPSRSEFMHKLPPHELFDGAQRIRMSGLSLNLLCQHYPDKALLDLLESGTSVECLFLAPEGDHIKAREREESQPPGHLATLTRLNIEALRRIGTRLSPDAQARLQIRTYDESLRFNITIIDNRSCIVQPYLPDARGVESPTLVMERKDGTMGLYDTFTQVFESMWDRAQEVTE</sequence>
<dbReference type="InterPro" id="IPR045697">
    <property type="entry name" value="DUF5919"/>
</dbReference>
<keyword evidence="3" id="KW-1185">Reference proteome</keyword>
<proteinExistence type="predicted"/>
<feature type="domain" description="DUF5919" evidence="1">
    <location>
        <begin position="153"/>
        <end position="297"/>
    </location>
</feature>
<accession>A0ABV6N573</accession>
<organism evidence="2 3">
    <name type="scientific">Kutzneria chonburiensis</name>
    <dbReference type="NCBI Taxonomy" id="1483604"/>
    <lineage>
        <taxon>Bacteria</taxon>
        <taxon>Bacillati</taxon>
        <taxon>Actinomycetota</taxon>
        <taxon>Actinomycetes</taxon>
        <taxon>Pseudonocardiales</taxon>
        <taxon>Pseudonocardiaceae</taxon>
        <taxon>Kutzneria</taxon>
    </lineage>
</organism>
<evidence type="ECO:0000313" key="3">
    <source>
        <dbReference type="Proteomes" id="UP001589810"/>
    </source>
</evidence>
<evidence type="ECO:0000313" key="2">
    <source>
        <dbReference type="EMBL" id="MFC0547717.1"/>
    </source>
</evidence>
<protein>
    <submittedName>
        <fullName evidence="2">DUF5919 domain-containing protein</fullName>
    </submittedName>
</protein>
<dbReference type="Pfam" id="PF19319">
    <property type="entry name" value="DUF5919"/>
    <property type="match status" value="1"/>
</dbReference>
<evidence type="ECO:0000259" key="1">
    <source>
        <dbReference type="Pfam" id="PF19319"/>
    </source>
</evidence>
<name>A0ABV6N573_9PSEU</name>
<comment type="caution">
    <text evidence="2">The sequence shown here is derived from an EMBL/GenBank/DDBJ whole genome shotgun (WGS) entry which is preliminary data.</text>
</comment>
<dbReference type="EMBL" id="JBHLUD010000014">
    <property type="protein sequence ID" value="MFC0547717.1"/>
    <property type="molecule type" value="Genomic_DNA"/>
</dbReference>
<dbReference type="RefSeq" id="WP_273938430.1">
    <property type="nucleotide sequence ID" value="NZ_CP097263.1"/>
</dbReference>
<gene>
    <name evidence="2" type="ORF">ACFFH7_39845</name>
</gene>
<dbReference type="Proteomes" id="UP001589810">
    <property type="component" value="Unassembled WGS sequence"/>
</dbReference>